<dbReference type="NCBIfam" id="TIGR02218">
    <property type="entry name" value="phg_TIGR02218"/>
    <property type="match status" value="1"/>
</dbReference>
<accession>A0ABU0BQ61</accession>
<keyword evidence="3" id="KW-1185">Reference proteome</keyword>
<dbReference type="Proteomes" id="UP001230207">
    <property type="component" value="Unassembled WGS sequence"/>
</dbReference>
<reference evidence="2 3" key="1">
    <citation type="submission" date="2023-07" db="EMBL/GenBank/DDBJ databases">
        <title>Genomic Encyclopedia of Type Strains, Phase IV (KMG-IV): sequencing the most valuable type-strain genomes for metagenomic binning, comparative biology and taxonomic classification.</title>
        <authorList>
            <person name="Goeker M."/>
        </authorList>
    </citation>
    <scope>NUCLEOTIDE SEQUENCE [LARGE SCALE GENOMIC DNA]</scope>
    <source>
        <strain evidence="2 3">DSM 1112</strain>
    </source>
</reference>
<evidence type="ECO:0000313" key="2">
    <source>
        <dbReference type="EMBL" id="MDQ0319610.1"/>
    </source>
</evidence>
<gene>
    <name evidence="2" type="ORF">QO002_001748</name>
</gene>
<feature type="domain" description="Bacteriophage phiJL001 Gp84 C-terminal" evidence="1">
    <location>
        <begin position="198"/>
        <end position="277"/>
    </location>
</feature>
<dbReference type="Pfam" id="PF09356">
    <property type="entry name" value="Phage_BR0599"/>
    <property type="match status" value="1"/>
</dbReference>
<evidence type="ECO:0000259" key="1">
    <source>
        <dbReference type="Pfam" id="PF09356"/>
    </source>
</evidence>
<proteinExistence type="predicted"/>
<dbReference type="EMBL" id="JAUSVF010000001">
    <property type="protein sequence ID" value="MDQ0319610.1"/>
    <property type="molecule type" value="Genomic_DNA"/>
</dbReference>
<protein>
    <submittedName>
        <fullName evidence="2">Phage protein (TIGR02218 family)</fullName>
    </submittedName>
</protein>
<dbReference type="RefSeq" id="WP_307228649.1">
    <property type="nucleotide sequence ID" value="NZ_JAUSVF010000001.1"/>
</dbReference>
<dbReference type="InterPro" id="IPR018964">
    <property type="entry name" value="Phage_phiJL001_Gp84_C"/>
</dbReference>
<evidence type="ECO:0000313" key="3">
    <source>
        <dbReference type="Proteomes" id="UP001230207"/>
    </source>
</evidence>
<comment type="caution">
    <text evidence="2">The sequence shown here is derived from an EMBL/GenBank/DDBJ whole genome shotgun (WGS) entry which is preliminary data.</text>
</comment>
<dbReference type="InterPro" id="IPR011928">
    <property type="entry name" value="Phage_phiJL001_Gp84"/>
</dbReference>
<organism evidence="2 3">
    <name type="scientific">Pararhizobium capsulatum DSM 1112</name>
    <dbReference type="NCBI Taxonomy" id="1121113"/>
    <lineage>
        <taxon>Bacteria</taxon>
        <taxon>Pseudomonadati</taxon>
        <taxon>Pseudomonadota</taxon>
        <taxon>Alphaproteobacteria</taxon>
        <taxon>Hyphomicrobiales</taxon>
        <taxon>Rhizobiaceae</taxon>
        <taxon>Rhizobium/Agrobacterium group</taxon>
        <taxon>Pararhizobium</taxon>
    </lineage>
</organism>
<dbReference type="Pfam" id="PF09931">
    <property type="entry name" value="Phage_phiJL001_Gp84_N"/>
    <property type="match status" value="1"/>
</dbReference>
<name>A0ABU0BQ61_9HYPH</name>
<sequence>MRTVPAGLAAHLEGDATTVCHCWRVTRRDGVVAGFTEHDRDLVVSGTLYLAASGFAAADSEAASGLSVDAGEVTGGFSGDAIGEADVLAGRYDGAKVETFLVNWQAPEQHILLRVEEIGEVVRAGGAFRAELRRMTHRLGQVQGRVYSRRCDATLGDGRCGVDLDSPAYRVEGAVSAVLGETRLVVSGLEGFVPGQCRYGTLTFLSGGNVGMVSDIDDHRRDGGAVTVSLWLPPALPIVVGDTFVATVGCDKSFATCRARFSNGLNFRGFPHMPGGDFAFGYADGDTVHDGRPLYE</sequence>